<keyword evidence="5 17" id="KW-0121">Carboxypeptidase</keyword>
<reference evidence="17 18" key="1">
    <citation type="journal article" date="2014" name="ISME J.">
        <title>Adaptation of an abundant Roseobacter RCA organism to pelagic systems revealed by genomic and transcriptomic analyses.</title>
        <authorList>
            <person name="Voget S."/>
            <person name="Wemheuer B."/>
            <person name="Brinkhoff T."/>
            <person name="Vollmers J."/>
            <person name="Dietrich S."/>
            <person name="Giebel H.A."/>
            <person name="Beardsley C."/>
            <person name="Sardemann C."/>
            <person name="Bakenhus I."/>
            <person name="Billerbeck S."/>
            <person name="Daniel R."/>
            <person name="Simon M."/>
        </authorList>
    </citation>
    <scope>NUCLEOTIDE SEQUENCE [LARGE SCALE GENOMIC DNA]</scope>
    <source>
        <strain evidence="17 18">RCA23</strain>
    </source>
</reference>
<name>A0AAN0RKN8_9RHOB</name>
<dbReference type="InterPro" id="IPR012338">
    <property type="entry name" value="Beta-lactam/transpept-like"/>
</dbReference>
<dbReference type="SMART" id="SM00936">
    <property type="entry name" value="PBP5_C"/>
    <property type="match status" value="1"/>
</dbReference>
<dbReference type="SUPFAM" id="SSF56601">
    <property type="entry name" value="beta-lactamase/transpeptidase-like"/>
    <property type="match status" value="1"/>
</dbReference>
<evidence type="ECO:0000256" key="5">
    <source>
        <dbReference type="ARBA" id="ARBA00022645"/>
    </source>
</evidence>
<evidence type="ECO:0000256" key="14">
    <source>
        <dbReference type="PIRSR" id="PIRSR618044-2"/>
    </source>
</evidence>
<dbReference type="Gene3D" id="3.40.710.10">
    <property type="entry name" value="DD-peptidase/beta-lactamase superfamily"/>
    <property type="match status" value="1"/>
</dbReference>
<dbReference type="InterPro" id="IPR037167">
    <property type="entry name" value="Peptidase_S11_C_sf"/>
</dbReference>
<feature type="active site" description="Proton acceptor" evidence="13">
    <location>
        <position position="100"/>
    </location>
</feature>
<dbReference type="GO" id="GO:0009002">
    <property type="term" value="F:serine-type D-Ala-D-Ala carboxypeptidase activity"/>
    <property type="evidence" value="ECO:0007669"/>
    <property type="project" value="UniProtKB-EC"/>
</dbReference>
<dbReference type="GO" id="GO:0071555">
    <property type="term" value="P:cell wall organization"/>
    <property type="evidence" value="ECO:0007669"/>
    <property type="project" value="UniProtKB-KW"/>
</dbReference>
<evidence type="ECO:0000256" key="3">
    <source>
        <dbReference type="ARBA" id="ARBA00007164"/>
    </source>
</evidence>
<feature type="binding site" evidence="14">
    <location>
        <position position="264"/>
    </location>
    <ligand>
        <name>substrate</name>
    </ligand>
</feature>
<dbReference type="AlphaFoldDB" id="A0AAN0RKN8"/>
<dbReference type="GO" id="GO:0009252">
    <property type="term" value="P:peptidoglycan biosynthetic process"/>
    <property type="evidence" value="ECO:0007669"/>
    <property type="project" value="UniProtKB-KW"/>
</dbReference>
<feature type="active site" description="Acyl-ester intermediate" evidence="13">
    <location>
        <position position="97"/>
    </location>
</feature>
<dbReference type="InterPro" id="IPR001967">
    <property type="entry name" value="Peptidase_S11_N"/>
</dbReference>
<dbReference type="EMBL" id="CP003984">
    <property type="protein sequence ID" value="AII88013.1"/>
    <property type="molecule type" value="Genomic_DNA"/>
</dbReference>
<proteinExistence type="inferred from homology"/>
<dbReference type="InterPro" id="IPR018044">
    <property type="entry name" value="Peptidase_S11"/>
</dbReference>
<keyword evidence="6" id="KW-0645">Protease</keyword>
<evidence type="ECO:0000256" key="8">
    <source>
        <dbReference type="ARBA" id="ARBA00022801"/>
    </source>
</evidence>
<feature type="active site" evidence="13">
    <location>
        <position position="157"/>
    </location>
</feature>
<keyword evidence="11" id="KW-0961">Cell wall biogenesis/degradation</keyword>
<dbReference type="Gene3D" id="2.60.410.10">
    <property type="entry name" value="D-Ala-D-Ala carboxypeptidase, C-terminal domain"/>
    <property type="match status" value="1"/>
</dbReference>
<dbReference type="PRINTS" id="PR00725">
    <property type="entry name" value="DADACBPTASE1"/>
</dbReference>
<feature type="domain" description="Peptidase S11 D-Ala-D-Ala carboxypeptidase A C-terminal" evidence="16">
    <location>
        <begin position="314"/>
        <end position="404"/>
    </location>
</feature>
<evidence type="ECO:0000256" key="1">
    <source>
        <dbReference type="ARBA" id="ARBA00003217"/>
    </source>
</evidence>
<evidence type="ECO:0000256" key="2">
    <source>
        <dbReference type="ARBA" id="ARBA00004752"/>
    </source>
</evidence>
<evidence type="ECO:0000256" key="12">
    <source>
        <dbReference type="ARBA" id="ARBA00034000"/>
    </source>
</evidence>
<dbReference type="Proteomes" id="UP000028680">
    <property type="component" value="Chromosome"/>
</dbReference>
<keyword evidence="18" id="KW-1185">Reference proteome</keyword>
<dbReference type="GO" id="GO:0006508">
    <property type="term" value="P:proteolysis"/>
    <property type="evidence" value="ECO:0007669"/>
    <property type="project" value="UniProtKB-KW"/>
</dbReference>
<keyword evidence="10" id="KW-0573">Peptidoglycan synthesis</keyword>
<evidence type="ECO:0000313" key="18">
    <source>
        <dbReference type="Proteomes" id="UP000028680"/>
    </source>
</evidence>
<keyword evidence="7" id="KW-0732">Signal</keyword>
<organism evidence="17 18">
    <name type="scientific">Planktomarina temperata RCA23</name>
    <dbReference type="NCBI Taxonomy" id="666509"/>
    <lineage>
        <taxon>Bacteria</taxon>
        <taxon>Pseudomonadati</taxon>
        <taxon>Pseudomonadota</taxon>
        <taxon>Alphaproteobacteria</taxon>
        <taxon>Rhodobacterales</taxon>
        <taxon>Paracoccaceae</taxon>
        <taxon>Planktomarina</taxon>
    </lineage>
</organism>
<evidence type="ECO:0000256" key="10">
    <source>
        <dbReference type="ARBA" id="ARBA00022984"/>
    </source>
</evidence>
<dbReference type="EC" id="3.4.16.4" evidence="4"/>
<keyword evidence="8 17" id="KW-0378">Hydrolase</keyword>
<comment type="function">
    <text evidence="1">Removes C-terminal D-alanyl residues from sugar-peptide cell wall precursors.</text>
</comment>
<evidence type="ECO:0000313" key="17">
    <source>
        <dbReference type="EMBL" id="AII88013.1"/>
    </source>
</evidence>
<dbReference type="PANTHER" id="PTHR21581:SF6">
    <property type="entry name" value="TRAFFICKING PROTEIN PARTICLE COMPLEX SUBUNIT 12"/>
    <property type="match status" value="1"/>
</dbReference>
<accession>A0AAN0RKN8</accession>
<dbReference type="PANTHER" id="PTHR21581">
    <property type="entry name" value="D-ALANYL-D-ALANINE CARBOXYPEPTIDASE"/>
    <property type="match status" value="1"/>
</dbReference>
<protein>
    <recommendedName>
        <fullName evidence="4">serine-type D-Ala-D-Ala carboxypeptidase</fullName>
        <ecNumber evidence="4">3.4.16.4</ecNumber>
    </recommendedName>
</protein>
<sequence>MAGLSIKPGAGFGRLVLTVRPKIFRQLGPISATREHSKEGIMPIRSGPILILAFFCTWISGAALAFETKAQAAYVLDHESGTVLLAKQADVALPPASMSKLMTLFLAFEALRDGRLRWDERLPVSTHAMSYGGSTMFLDTTDRVTVEDLIRGIIVLSGNDACVVIAEALSLDGTEAGFAAMMTDRAKDLGMENSVFDNSNGWPDINHRMSMKDLAILAQHLITEFPEQYTMFSETEFGFDGRAPSNTRNRNPLLTLGIGADGLKTGHTAEAGYGLVGSAQQGERRVIFVLTGLQSQQERAEEAERIVTWAFRQFTSKTLSQPGEALAQAAVWMGSSRNVGLSLDGAPKILIPVTGGQEITSKVVYDGPLQAPIAKGDQVAELVISVPGLPETRLPLVAAQSVTRGGFLPRLRTAALVLLRKVNGGLSGT</sequence>
<dbReference type="InterPro" id="IPR012907">
    <property type="entry name" value="Peptidase_S11_C"/>
</dbReference>
<dbReference type="SUPFAM" id="SSF69189">
    <property type="entry name" value="Penicillin-binding protein associated domain"/>
    <property type="match status" value="1"/>
</dbReference>
<comment type="similarity">
    <text evidence="3 15">Belongs to the peptidase S11 family.</text>
</comment>
<evidence type="ECO:0000256" key="11">
    <source>
        <dbReference type="ARBA" id="ARBA00023316"/>
    </source>
</evidence>
<evidence type="ECO:0000256" key="13">
    <source>
        <dbReference type="PIRSR" id="PIRSR618044-1"/>
    </source>
</evidence>
<evidence type="ECO:0000256" key="7">
    <source>
        <dbReference type="ARBA" id="ARBA00022729"/>
    </source>
</evidence>
<evidence type="ECO:0000256" key="6">
    <source>
        <dbReference type="ARBA" id="ARBA00022670"/>
    </source>
</evidence>
<dbReference type="InterPro" id="IPR015956">
    <property type="entry name" value="Peniciliin-bd_prot_C_sf"/>
</dbReference>
<comment type="pathway">
    <text evidence="2">Cell wall biogenesis; peptidoglycan biosynthesis.</text>
</comment>
<dbReference type="GO" id="GO:0008360">
    <property type="term" value="P:regulation of cell shape"/>
    <property type="evidence" value="ECO:0007669"/>
    <property type="project" value="UniProtKB-KW"/>
</dbReference>
<evidence type="ECO:0000259" key="16">
    <source>
        <dbReference type="SMART" id="SM00936"/>
    </source>
</evidence>
<comment type="catalytic activity">
    <reaction evidence="12">
        <text>Preferential cleavage: (Ac)2-L-Lys-D-Ala-|-D-Ala. Also transpeptidation of peptidyl-alanyl moieties that are N-acyl substituents of D-alanine.</text>
        <dbReference type="EC" id="3.4.16.4"/>
    </reaction>
</comment>
<evidence type="ECO:0000256" key="9">
    <source>
        <dbReference type="ARBA" id="ARBA00022960"/>
    </source>
</evidence>
<evidence type="ECO:0000256" key="4">
    <source>
        <dbReference type="ARBA" id="ARBA00012448"/>
    </source>
</evidence>
<dbReference type="Pfam" id="PF00768">
    <property type="entry name" value="Peptidase_S11"/>
    <property type="match status" value="1"/>
</dbReference>
<dbReference type="KEGG" id="ptp:RCA23_c24920"/>
<dbReference type="Pfam" id="PF07943">
    <property type="entry name" value="PBP5_C"/>
    <property type="match status" value="1"/>
</dbReference>
<keyword evidence="9" id="KW-0133">Cell shape</keyword>
<evidence type="ECO:0000256" key="15">
    <source>
        <dbReference type="RuleBase" id="RU004016"/>
    </source>
</evidence>
<gene>
    <name evidence="17" type="primary">dacC</name>
    <name evidence="17" type="ORF">RCA23_c24920</name>
</gene>